<reference evidence="3 4" key="1">
    <citation type="journal article" date="2020" name="Nat. Food">
        <title>A phased Vanilla planifolia genome enables genetic improvement of flavour and production.</title>
        <authorList>
            <person name="Hasing T."/>
            <person name="Tang H."/>
            <person name="Brym M."/>
            <person name="Khazi F."/>
            <person name="Huang T."/>
            <person name="Chambers A.H."/>
        </authorList>
    </citation>
    <scope>NUCLEOTIDE SEQUENCE [LARGE SCALE GENOMIC DNA]</scope>
    <source>
        <tissue evidence="3">Leaf</tissue>
    </source>
</reference>
<dbReference type="PANTHER" id="PTHR46033:SF80">
    <property type="entry name" value="PROTEIN MAIN-LIKE 2-LIKE"/>
    <property type="match status" value="1"/>
</dbReference>
<dbReference type="AlphaFoldDB" id="A0A835VCS0"/>
<accession>A0A835VCS0</accession>
<dbReference type="EMBL" id="JADCNM010000002">
    <property type="protein sequence ID" value="KAG0493972.1"/>
    <property type="molecule type" value="Genomic_DNA"/>
</dbReference>
<dbReference type="InterPro" id="IPR019557">
    <property type="entry name" value="AminoTfrase-like_pln_mobile"/>
</dbReference>
<feature type="coiled-coil region" evidence="1">
    <location>
        <begin position="642"/>
        <end position="676"/>
    </location>
</feature>
<name>A0A835VCS0_VANPL</name>
<organism evidence="3 4">
    <name type="scientific">Vanilla planifolia</name>
    <name type="common">Vanilla</name>
    <dbReference type="NCBI Taxonomy" id="51239"/>
    <lineage>
        <taxon>Eukaryota</taxon>
        <taxon>Viridiplantae</taxon>
        <taxon>Streptophyta</taxon>
        <taxon>Embryophyta</taxon>
        <taxon>Tracheophyta</taxon>
        <taxon>Spermatophyta</taxon>
        <taxon>Magnoliopsida</taxon>
        <taxon>Liliopsida</taxon>
        <taxon>Asparagales</taxon>
        <taxon>Orchidaceae</taxon>
        <taxon>Vanilloideae</taxon>
        <taxon>Vanilleae</taxon>
        <taxon>Vanilla</taxon>
    </lineage>
</organism>
<sequence length="683" mass="78013">MGEKADRSLVEEWEAEMVAYAGSTEPYKRNGYFLNPITIADHEIQEIPSSTTQRTTISLASSGSSNVHFKGWACPQRQWGHWVEKLQPIYEDLWKKAGIFDAIKASTYKIRRDPSSILGAAAFWCESTNTFLFPWSEATVTLEDVMILGGFPVLGEPIKKREPFEGELQELEKAMIAEHRKFNKTKWRKADQTLWTRQFMEREGDELEHVGFLSLWLSRYVFPRHPEGIVGQYSIPIAVRLSRGVRIAIAPAILAGLYRDLRVLKDYLRCGGGAQEAAPLALWAPFSILQVWLWERFVALRPKALNYVNSGEPRVARWHDAAKKLELPFVISVLELPDSFQWRPYAISLDSWCMPSFYKEKGEWICTGPLANEEFVSFARCLTPCELVGLDCIEQYLPHWVAMQFGLDQDIPDAISRSNSSWEAAWESYDTSGSCLKFFAPPRLYESDVTKRYSAWWKQHRLACSDEVITVSRPCVSLKNAKKSDELVLEKTNESVELLDNEQANDTEDKDDIAHMELGDPSEIGNVCKRRVINVVKPSENVSPGGTLKKLKLSVMGWENIKQKPNALRKSKVEKKKRFLKDFANDLSCNMHSESLNFFFYGKDAGDFAMYPSGFEEFEGVSTHTGFIMRNRRETTQMISEDSQLEMQIKALKKEIAEMQAKLMNLESLQDEQSKSEVSSSDE</sequence>
<gene>
    <name evidence="3" type="ORF">HPP92_004966</name>
</gene>
<dbReference type="PANTHER" id="PTHR46033">
    <property type="entry name" value="PROTEIN MAIN-LIKE 2"/>
    <property type="match status" value="1"/>
</dbReference>
<dbReference type="Proteomes" id="UP000639772">
    <property type="component" value="Unassembled WGS sequence"/>
</dbReference>
<dbReference type="InterPro" id="IPR044824">
    <property type="entry name" value="MAIN-like"/>
</dbReference>
<dbReference type="OrthoDB" id="1572276at2759"/>
<evidence type="ECO:0000313" key="4">
    <source>
        <dbReference type="Proteomes" id="UP000639772"/>
    </source>
</evidence>
<evidence type="ECO:0000256" key="1">
    <source>
        <dbReference type="SAM" id="Coils"/>
    </source>
</evidence>
<evidence type="ECO:0000259" key="2">
    <source>
        <dbReference type="Pfam" id="PF10536"/>
    </source>
</evidence>
<keyword evidence="1" id="KW-0175">Coiled coil</keyword>
<comment type="caution">
    <text evidence="3">The sequence shown here is derived from an EMBL/GenBank/DDBJ whole genome shotgun (WGS) entry which is preliminary data.</text>
</comment>
<evidence type="ECO:0000313" key="3">
    <source>
        <dbReference type="EMBL" id="KAG0493972.1"/>
    </source>
</evidence>
<dbReference type="GO" id="GO:0010073">
    <property type="term" value="P:meristem maintenance"/>
    <property type="evidence" value="ECO:0007669"/>
    <property type="project" value="InterPro"/>
</dbReference>
<proteinExistence type="predicted"/>
<dbReference type="Pfam" id="PF10536">
    <property type="entry name" value="PMD"/>
    <property type="match status" value="1"/>
</dbReference>
<feature type="domain" description="Aminotransferase-like plant mobile" evidence="2">
    <location>
        <begin position="98"/>
        <end position="458"/>
    </location>
</feature>
<protein>
    <recommendedName>
        <fullName evidence="2">Aminotransferase-like plant mobile domain-containing protein</fullName>
    </recommendedName>
</protein>